<dbReference type="PANTHER" id="PTHR43194">
    <property type="entry name" value="HYDROLASE ALPHA/BETA FOLD FAMILY"/>
    <property type="match status" value="1"/>
</dbReference>
<dbReference type="RefSeq" id="WP_097208032.1">
    <property type="nucleotide sequence ID" value="NZ_JACHXB010000001.1"/>
</dbReference>
<evidence type="ECO:0000313" key="3">
    <source>
        <dbReference type="Proteomes" id="UP000219514"/>
    </source>
</evidence>
<protein>
    <submittedName>
        <fullName evidence="2">Pimeloyl-ACP methyl ester carboxylesterase</fullName>
    </submittedName>
</protein>
<dbReference type="AlphaFoldDB" id="A0A285EG37"/>
<dbReference type="Gene3D" id="3.40.50.1820">
    <property type="entry name" value="alpha/beta hydrolase"/>
    <property type="match status" value="1"/>
</dbReference>
<evidence type="ECO:0000313" key="2">
    <source>
        <dbReference type="EMBL" id="SNX98102.1"/>
    </source>
</evidence>
<dbReference type="EMBL" id="OBDO01000009">
    <property type="protein sequence ID" value="SNX98102.1"/>
    <property type="molecule type" value="Genomic_DNA"/>
</dbReference>
<evidence type="ECO:0000259" key="1">
    <source>
        <dbReference type="Pfam" id="PF12697"/>
    </source>
</evidence>
<proteinExistence type="predicted"/>
<sequence>MAFLEVEGTRRIYFEHHKGSGRPIVLIHGWGMATRCWDGVLPALRANGNAVVTLDHRACGRSDKDFDDVSTAAIGADVVRLCEELSLDSPVLNGWSFGGAVAVEAAARLGSRISGLVLTGGATPRYTAAPDWPHGGGVADVEGVLAGVESDPATTFKGVASAVCAAPVSPEVIDWMWAMFLEMGPRGTDSLRDLAELDQRKTLATIEAPVLVLHGRQDAFVPFSGAEAAVGLWPDARLVEFEHSGHAPFIEERDKYLAELVGFLNR</sequence>
<dbReference type="GO" id="GO:0003824">
    <property type="term" value="F:catalytic activity"/>
    <property type="evidence" value="ECO:0007669"/>
    <property type="project" value="UniProtKB-ARBA"/>
</dbReference>
<dbReference type="OrthoDB" id="9785847at2"/>
<dbReference type="Pfam" id="PF12697">
    <property type="entry name" value="Abhydrolase_6"/>
    <property type="match status" value="1"/>
</dbReference>
<dbReference type="InterPro" id="IPR029058">
    <property type="entry name" value="AB_hydrolase_fold"/>
</dbReference>
<feature type="domain" description="AB hydrolase-1" evidence="1">
    <location>
        <begin position="24"/>
        <end position="257"/>
    </location>
</feature>
<accession>A0A285EG37</accession>
<dbReference type="SUPFAM" id="SSF53474">
    <property type="entry name" value="alpha/beta-Hydrolases"/>
    <property type="match status" value="1"/>
</dbReference>
<dbReference type="InterPro" id="IPR000073">
    <property type="entry name" value="AB_hydrolase_1"/>
</dbReference>
<keyword evidence="3" id="KW-1185">Reference proteome</keyword>
<dbReference type="PRINTS" id="PR00111">
    <property type="entry name" value="ABHYDROLASE"/>
</dbReference>
<name>A0A285EG37_9ACTN</name>
<gene>
    <name evidence="2" type="ORF">SAMN06893097_109182</name>
</gene>
<reference evidence="2 3" key="1">
    <citation type="submission" date="2017-09" db="EMBL/GenBank/DDBJ databases">
        <authorList>
            <person name="Ehlers B."/>
            <person name="Leendertz F.H."/>
        </authorList>
    </citation>
    <scope>NUCLEOTIDE SEQUENCE [LARGE SCALE GENOMIC DNA]</scope>
    <source>
        <strain evidence="2 3">DSM 46844</strain>
    </source>
</reference>
<organism evidence="2 3">
    <name type="scientific">Geodermatophilus sabuli</name>
    <dbReference type="NCBI Taxonomy" id="1564158"/>
    <lineage>
        <taxon>Bacteria</taxon>
        <taxon>Bacillati</taxon>
        <taxon>Actinomycetota</taxon>
        <taxon>Actinomycetes</taxon>
        <taxon>Geodermatophilales</taxon>
        <taxon>Geodermatophilaceae</taxon>
        <taxon>Geodermatophilus</taxon>
    </lineage>
</organism>
<dbReference type="PANTHER" id="PTHR43194:SF2">
    <property type="entry name" value="PEROXISOMAL MEMBRANE PROTEIN LPX1"/>
    <property type="match status" value="1"/>
</dbReference>
<dbReference type="Proteomes" id="UP000219514">
    <property type="component" value="Unassembled WGS sequence"/>
</dbReference>
<dbReference type="InterPro" id="IPR050228">
    <property type="entry name" value="Carboxylesterase_BioH"/>
</dbReference>